<accession>A0A432ZJ75</accession>
<dbReference type="RefSeq" id="WP_126784412.1">
    <property type="nucleotide sequence ID" value="NZ_PIQF01000001.1"/>
</dbReference>
<dbReference type="Gene3D" id="1.20.970.10">
    <property type="entry name" value="Transferase, Pyrimidine Nucleoside Phosphorylase, Chain C"/>
    <property type="match status" value="1"/>
</dbReference>
<dbReference type="InterPro" id="IPR017459">
    <property type="entry name" value="Glycosyl_Trfase_fam3_N_dom"/>
</dbReference>
<dbReference type="UniPathway" id="UPA00578">
    <property type="reaction ID" value="UER00638"/>
</dbReference>
<dbReference type="OrthoDB" id="9763887at2"/>
<dbReference type="Gene3D" id="3.90.1170.30">
    <property type="entry name" value="Pyrimidine nucleoside phosphorylase-like, C-terminal domain"/>
    <property type="match status" value="1"/>
</dbReference>
<feature type="domain" description="Pyrimidine nucleoside phosphorylase C-terminal" evidence="8">
    <location>
        <begin position="355"/>
        <end position="429"/>
    </location>
</feature>
<keyword evidence="10" id="KW-1185">Reference proteome</keyword>
<dbReference type="PANTHER" id="PTHR10515">
    <property type="entry name" value="THYMIDINE PHOSPHORYLASE"/>
    <property type="match status" value="1"/>
</dbReference>
<dbReference type="NCBIfam" id="TIGR02644">
    <property type="entry name" value="Y_phosphoryl"/>
    <property type="match status" value="1"/>
</dbReference>
<dbReference type="GO" id="GO:0046104">
    <property type="term" value="P:thymidine metabolic process"/>
    <property type="evidence" value="ECO:0007669"/>
    <property type="project" value="UniProtKB-UniRule"/>
</dbReference>
<dbReference type="InterPro" id="IPR017872">
    <property type="entry name" value="Pyrmidine_PPase_CS"/>
</dbReference>
<dbReference type="EC" id="2.4.2.4" evidence="3 7"/>
<evidence type="ECO:0000256" key="2">
    <source>
        <dbReference type="ARBA" id="ARBA00011738"/>
    </source>
</evidence>
<keyword evidence="4 7" id="KW-0328">Glycosyltransferase</keyword>
<reference evidence="9 10" key="1">
    <citation type="journal article" date="2011" name="Front. Microbiol.">
        <title>Genomic signatures of strain selection and enhancement in Bacillus atrophaeus var. globigii, a historical biowarfare simulant.</title>
        <authorList>
            <person name="Gibbons H.S."/>
            <person name="Broomall S.M."/>
            <person name="McNew L.A."/>
            <person name="Daligault H."/>
            <person name="Chapman C."/>
            <person name="Bruce D."/>
            <person name="Karavis M."/>
            <person name="Krepps M."/>
            <person name="McGregor P.A."/>
            <person name="Hong C."/>
            <person name="Park K.H."/>
            <person name="Akmal A."/>
            <person name="Feldman A."/>
            <person name="Lin J.S."/>
            <person name="Chang W.E."/>
            <person name="Higgs B.W."/>
            <person name="Demirev P."/>
            <person name="Lindquist J."/>
            <person name="Liem A."/>
            <person name="Fochler E."/>
            <person name="Read T.D."/>
            <person name="Tapia R."/>
            <person name="Johnson S."/>
            <person name="Bishop-Lilly K.A."/>
            <person name="Detter C."/>
            <person name="Han C."/>
            <person name="Sozhamannan S."/>
            <person name="Rosenzweig C.N."/>
            <person name="Skowronski E.W."/>
        </authorList>
    </citation>
    <scope>NUCLEOTIDE SEQUENCE [LARGE SCALE GENOMIC DNA]</scope>
    <source>
        <strain evidence="9 10">CL-SP19</strain>
    </source>
</reference>
<dbReference type="HAMAP" id="MF_01628">
    <property type="entry name" value="Thymid_phosp"/>
    <property type="match status" value="1"/>
</dbReference>
<dbReference type="Gene3D" id="3.40.1030.10">
    <property type="entry name" value="Nucleoside phosphorylase/phosphoribosyltransferase catalytic domain"/>
    <property type="match status" value="1"/>
</dbReference>
<dbReference type="Proteomes" id="UP000287908">
    <property type="component" value="Unassembled WGS sequence"/>
</dbReference>
<dbReference type="Pfam" id="PF07831">
    <property type="entry name" value="PYNP_C"/>
    <property type="match status" value="1"/>
</dbReference>
<evidence type="ECO:0000256" key="5">
    <source>
        <dbReference type="ARBA" id="ARBA00022679"/>
    </source>
</evidence>
<dbReference type="PROSITE" id="PS00647">
    <property type="entry name" value="THYMID_PHOSPHORYLASE"/>
    <property type="match status" value="1"/>
</dbReference>
<evidence type="ECO:0000256" key="7">
    <source>
        <dbReference type="HAMAP-Rule" id="MF_01628"/>
    </source>
</evidence>
<dbReference type="GO" id="GO:0006206">
    <property type="term" value="P:pyrimidine nucleobase metabolic process"/>
    <property type="evidence" value="ECO:0007669"/>
    <property type="project" value="InterPro"/>
</dbReference>
<dbReference type="GO" id="GO:0004645">
    <property type="term" value="F:1,4-alpha-oligoglucan phosphorylase activity"/>
    <property type="evidence" value="ECO:0007669"/>
    <property type="project" value="InterPro"/>
</dbReference>
<sequence>MFIAQEAIRAKRDGKQLQDQQIKQFVDGITQQSISEGQIAAMAMAIYFQGMDDREKATLTLAMRDSGDVLDWRSMDLGGPVLDKHSTGGVGDVVSLMLGPIVAACGGFVPMISGRGLGHTGGTLDKFDSIPGYQTAPDNQLFRKTVKQAGVAIIGQTGQLAPADQRFYATRDITATVESVPLITASILAKKLAEGLDGLVLDVKTGSGAFMAEYAQAKELANSITSVANSVGVKTTALITDMNEPLASAAGNAVEVKLAIDYLTGNHRDPRLHEVTQALAVEMLLSGGLASTQQQASTMVDDALNSGRAAERFARMVTELGGPADLLENPEQHLPKAKVIRPLLVKDTELVADGYIQAIDTRALGMAVVGLGGGRRMATDSLNYAVGLSQLSGLNRLATGDTELAMIHADSDEQWRQAATAVANAYTVGSKPAKAQPVIYQRIEE</sequence>
<gene>
    <name evidence="7 9" type="primary">deoA</name>
    <name evidence="9" type="ORF">CWI81_06345</name>
</gene>
<protein>
    <recommendedName>
        <fullName evidence="3 7">Thymidine phosphorylase</fullName>
        <ecNumber evidence="3 7">2.4.2.4</ecNumber>
    </recommendedName>
    <alternativeName>
        <fullName evidence="7">TdRPase</fullName>
    </alternativeName>
</protein>
<comment type="caution">
    <text evidence="9">The sequence shown here is derived from an EMBL/GenBank/DDBJ whole genome shotgun (WGS) entry which is preliminary data.</text>
</comment>
<keyword evidence="5 7" id="KW-0808">Transferase</keyword>
<dbReference type="AlphaFoldDB" id="A0A432ZJ75"/>
<evidence type="ECO:0000259" key="8">
    <source>
        <dbReference type="SMART" id="SM00941"/>
    </source>
</evidence>
<dbReference type="NCBIfam" id="TIGR02643">
    <property type="entry name" value="T_phosphoryl"/>
    <property type="match status" value="1"/>
</dbReference>
<comment type="function">
    <text evidence="7">The enzymes which catalyze the reversible phosphorolysis of pyrimidine nucleosides are involved in the degradation of these compounds and in their utilization as carbon and energy sources, or in the rescue of pyrimidine bases for nucleotide synthesis.</text>
</comment>
<comment type="subunit">
    <text evidence="2 7">Homodimer.</text>
</comment>
<dbReference type="InterPro" id="IPR013102">
    <property type="entry name" value="PYNP_C"/>
</dbReference>
<dbReference type="PIRSF" id="PIRSF000478">
    <property type="entry name" value="TP_PyNP"/>
    <property type="match status" value="1"/>
</dbReference>
<dbReference type="Pfam" id="PF00591">
    <property type="entry name" value="Glycos_transf_3"/>
    <property type="match status" value="1"/>
</dbReference>
<dbReference type="SUPFAM" id="SSF52418">
    <property type="entry name" value="Nucleoside phosphorylase/phosphoribosyltransferase catalytic domain"/>
    <property type="match status" value="1"/>
</dbReference>
<evidence type="ECO:0000256" key="6">
    <source>
        <dbReference type="ARBA" id="ARBA00048550"/>
    </source>
</evidence>
<dbReference type="InterPro" id="IPR035902">
    <property type="entry name" value="Nuc_phospho_transferase"/>
</dbReference>
<dbReference type="EMBL" id="PIQF01000001">
    <property type="protein sequence ID" value="RUO78085.1"/>
    <property type="molecule type" value="Genomic_DNA"/>
</dbReference>
<evidence type="ECO:0000256" key="4">
    <source>
        <dbReference type="ARBA" id="ARBA00022676"/>
    </source>
</evidence>
<organism evidence="9 10">
    <name type="scientific">Idiomarina seosinensis</name>
    <dbReference type="NCBI Taxonomy" id="281739"/>
    <lineage>
        <taxon>Bacteria</taxon>
        <taxon>Pseudomonadati</taxon>
        <taxon>Pseudomonadota</taxon>
        <taxon>Gammaproteobacteria</taxon>
        <taxon>Alteromonadales</taxon>
        <taxon>Idiomarinaceae</taxon>
        <taxon>Idiomarina</taxon>
    </lineage>
</organism>
<dbReference type="Pfam" id="PF02885">
    <property type="entry name" value="Glycos_trans_3N"/>
    <property type="match status" value="1"/>
</dbReference>
<dbReference type="PANTHER" id="PTHR10515:SF0">
    <property type="entry name" value="THYMIDINE PHOSPHORYLASE"/>
    <property type="match status" value="1"/>
</dbReference>
<evidence type="ECO:0000256" key="3">
    <source>
        <dbReference type="ARBA" id="ARBA00011892"/>
    </source>
</evidence>
<dbReference type="InterPro" id="IPR036566">
    <property type="entry name" value="PYNP-like_C_sf"/>
</dbReference>
<dbReference type="SUPFAM" id="SSF47648">
    <property type="entry name" value="Nucleoside phosphorylase/phosphoribosyltransferase N-terminal domain"/>
    <property type="match status" value="1"/>
</dbReference>
<dbReference type="InterPro" id="IPR013465">
    <property type="entry name" value="Thymidine_Pase"/>
</dbReference>
<evidence type="ECO:0000313" key="10">
    <source>
        <dbReference type="Proteomes" id="UP000287908"/>
    </source>
</evidence>
<dbReference type="InterPro" id="IPR000053">
    <property type="entry name" value="Thymidine/pyrmidine_PPase"/>
</dbReference>
<comment type="catalytic activity">
    <reaction evidence="6 7">
        <text>thymidine + phosphate = 2-deoxy-alpha-D-ribose 1-phosphate + thymine</text>
        <dbReference type="Rhea" id="RHEA:16037"/>
        <dbReference type="ChEBI" id="CHEBI:17748"/>
        <dbReference type="ChEBI" id="CHEBI:17821"/>
        <dbReference type="ChEBI" id="CHEBI:43474"/>
        <dbReference type="ChEBI" id="CHEBI:57259"/>
        <dbReference type="EC" id="2.4.2.4"/>
    </reaction>
</comment>
<dbReference type="NCBIfam" id="NF004490">
    <property type="entry name" value="PRK05820.1"/>
    <property type="match status" value="1"/>
</dbReference>
<comment type="pathway">
    <text evidence="7">Pyrimidine metabolism; dTMP biosynthesis via salvage pathway; dTMP from thymine: step 1/2.</text>
</comment>
<dbReference type="FunFam" id="3.40.1030.10:FF:000001">
    <property type="entry name" value="Thymidine phosphorylase"/>
    <property type="match status" value="1"/>
</dbReference>
<name>A0A432ZJ75_9GAMM</name>
<dbReference type="InterPro" id="IPR000312">
    <property type="entry name" value="Glycosyl_Trfase_fam3"/>
</dbReference>
<evidence type="ECO:0000313" key="9">
    <source>
        <dbReference type="EMBL" id="RUO78085.1"/>
    </source>
</evidence>
<dbReference type="GO" id="GO:0009032">
    <property type="term" value="F:thymidine phosphorylase activity"/>
    <property type="evidence" value="ECO:0007669"/>
    <property type="project" value="UniProtKB-UniRule"/>
</dbReference>
<dbReference type="SUPFAM" id="SSF54680">
    <property type="entry name" value="Pyrimidine nucleoside phosphorylase C-terminal domain"/>
    <property type="match status" value="1"/>
</dbReference>
<comment type="similarity">
    <text evidence="1 7">Belongs to the thymidine/pyrimidine-nucleoside phosphorylase family.</text>
</comment>
<dbReference type="InterPro" id="IPR018090">
    <property type="entry name" value="Pyrmidine_PPas_bac/euk"/>
</dbReference>
<dbReference type="SMART" id="SM00941">
    <property type="entry name" value="PYNP_C"/>
    <property type="match status" value="1"/>
</dbReference>
<dbReference type="InterPro" id="IPR036320">
    <property type="entry name" value="Glycosyl_Trfase_fam3_N_dom_sf"/>
</dbReference>
<evidence type="ECO:0000256" key="1">
    <source>
        <dbReference type="ARBA" id="ARBA00006915"/>
    </source>
</evidence>
<proteinExistence type="inferred from homology"/>
<dbReference type="GO" id="GO:0005829">
    <property type="term" value="C:cytosol"/>
    <property type="evidence" value="ECO:0007669"/>
    <property type="project" value="TreeGrafter"/>
</dbReference>